<feature type="transmembrane region" description="Helical" evidence="1">
    <location>
        <begin position="60"/>
        <end position="78"/>
    </location>
</feature>
<feature type="transmembrane region" description="Helical" evidence="1">
    <location>
        <begin position="179"/>
        <end position="199"/>
    </location>
</feature>
<feature type="transmembrane region" description="Helical" evidence="1">
    <location>
        <begin position="133"/>
        <end position="150"/>
    </location>
</feature>
<keyword evidence="1" id="KW-0812">Transmembrane</keyword>
<dbReference type="KEGG" id="amuc:Pan181_48040"/>
<dbReference type="OrthoDB" id="241495at2"/>
<proteinExistence type="predicted"/>
<dbReference type="RefSeq" id="WP_145250729.1">
    <property type="nucleotide sequence ID" value="NZ_CP036278.1"/>
</dbReference>
<feature type="transmembrane region" description="Helical" evidence="1">
    <location>
        <begin position="83"/>
        <end position="98"/>
    </location>
</feature>
<keyword evidence="1" id="KW-1133">Transmembrane helix</keyword>
<feature type="transmembrane region" description="Helical" evidence="1">
    <location>
        <begin position="206"/>
        <end position="222"/>
    </location>
</feature>
<feature type="transmembrane region" description="Helical" evidence="1">
    <location>
        <begin position="104"/>
        <end position="121"/>
    </location>
</feature>
<gene>
    <name evidence="2" type="ORF">Pan181_48040</name>
</gene>
<sequence>MRISLDSLVFADEQRRLIAFTRVLAIAVLCCLVVSWKLWVSRPYYPLVPLLEGLPSFSHPFDYAWLGMLVASLLGIVVRPRSQVLIAIVLAAFGVLFLQDQSRLWPSFYMFCLYFVLLVSHRGQEGEAADERILAGLRFVAAMVYFWGGVQKLNPYFFYNEFPWFVEPVVKLLPFETTLLPTLAVLAAVCEVLIGVGLLTTRLRHLALIGAMLMHLLILFSIGPLRSHWNNSSWMWGMSVAVLTWTLFWQAPAFRLQKMFAAPRLQSAPQWLVVLLVGILPVLNNFNRWDSALSFNVYSGNVDYAEIHLRPQAVPLLPDEIAERVDVGFGNAVLVLNKWSLHEFKANTYPETRVFKAVFRKVGSYLPEGSAQLYVGEKAGWFFPKRIDRYELNSDGEVELKELGVEAPTP</sequence>
<name>A0A518AV10_9BACT</name>
<feature type="transmembrane region" description="Helical" evidence="1">
    <location>
        <begin position="20"/>
        <end position="40"/>
    </location>
</feature>
<keyword evidence="1" id="KW-0472">Membrane</keyword>
<keyword evidence="3" id="KW-1185">Reference proteome</keyword>
<dbReference type="Proteomes" id="UP000315750">
    <property type="component" value="Chromosome"/>
</dbReference>
<dbReference type="EMBL" id="CP036278">
    <property type="protein sequence ID" value="QDU58565.1"/>
    <property type="molecule type" value="Genomic_DNA"/>
</dbReference>
<dbReference type="AlphaFoldDB" id="A0A518AV10"/>
<evidence type="ECO:0000313" key="3">
    <source>
        <dbReference type="Proteomes" id="UP000315750"/>
    </source>
</evidence>
<evidence type="ECO:0000313" key="2">
    <source>
        <dbReference type="EMBL" id="QDU58565.1"/>
    </source>
</evidence>
<protein>
    <submittedName>
        <fullName evidence="2">Uncharacterized protein</fullName>
    </submittedName>
</protein>
<accession>A0A518AV10</accession>
<feature type="transmembrane region" description="Helical" evidence="1">
    <location>
        <begin position="234"/>
        <end position="256"/>
    </location>
</feature>
<reference evidence="2 3" key="1">
    <citation type="submission" date="2019-02" db="EMBL/GenBank/DDBJ databases">
        <title>Deep-cultivation of Planctomycetes and their phenomic and genomic characterization uncovers novel biology.</title>
        <authorList>
            <person name="Wiegand S."/>
            <person name="Jogler M."/>
            <person name="Boedeker C."/>
            <person name="Pinto D."/>
            <person name="Vollmers J."/>
            <person name="Rivas-Marin E."/>
            <person name="Kohn T."/>
            <person name="Peeters S.H."/>
            <person name="Heuer A."/>
            <person name="Rast P."/>
            <person name="Oberbeckmann S."/>
            <person name="Bunk B."/>
            <person name="Jeske O."/>
            <person name="Meyerdierks A."/>
            <person name="Storesund J.E."/>
            <person name="Kallscheuer N."/>
            <person name="Luecker S."/>
            <person name="Lage O.M."/>
            <person name="Pohl T."/>
            <person name="Merkel B.J."/>
            <person name="Hornburger P."/>
            <person name="Mueller R.-W."/>
            <person name="Bruemmer F."/>
            <person name="Labrenz M."/>
            <person name="Spormann A.M."/>
            <person name="Op den Camp H."/>
            <person name="Overmann J."/>
            <person name="Amann R."/>
            <person name="Jetten M.S.M."/>
            <person name="Mascher T."/>
            <person name="Medema M.H."/>
            <person name="Devos D.P."/>
            <person name="Kaster A.-K."/>
            <person name="Ovreas L."/>
            <person name="Rohde M."/>
            <person name="Galperin M.Y."/>
            <person name="Jogler C."/>
        </authorList>
    </citation>
    <scope>NUCLEOTIDE SEQUENCE [LARGE SCALE GENOMIC DNA]</scope>
    <source>
        <strain evidence="2 3">Pan181</strain>
    </source>
</reference>
<evidence type="ECO:0000256" key="1">
    <source>
        <dbReference type="SAM" id="Phobius"/>
    </source>
</evidence>
<organism evidence="2 3">
    <name type="scientific">Aeoliella mucimassa</name>
    <dbReference type="NCBI Taxonomy" id="2527972"/>
    <lineage>
        <taxon>Bacteria</taxon>
        <taxon>Pseudomonadati</taxon>
        <taxon>Planctomycetota</taxon>
        <taxon>Planctomycetia</taxon>
        <taxon>Pirellulales</taxon>
        <taxon>Lacipirellulaceae</taxon>
        <taxon>Aeoliella</taxon>
    </lineage>
</organism>